<dbReference type="AlphaFoldDB" id="S8EWN8"/>
<feature type="region of interest" description="Disordered" evidence="1">
    <location>
        <begin position="1"/>
        <end position="109"/>
    </location>
</feature>
<sequence length="218" mass="23701">MATPGGESHNRGRERIHLGRAGWKDKSRSVPIHQERELPPVKKRRVGPAPSGVPSQLPTFNNDHADIRRSSALQPYAVRNESRSLTESEDDQLTQHVSQDENGGCDAASSEEVDEWFDSVTNGSDADSKHWVHDNALVEAARADGHSIADSMSVADDLPSLTPGLSAEVGAYGLQEIRDDLEIVQYQVSTLQIESKKALAILMAIKNSLGVGDVDDEL</sequence>
<feature type="compositionally biased region" description="Polar residues" evidence="1">
    <location>
        <begin position="53"/>
        <end position="62"/>
    </location>
</feature>
<evidence type="ECO:0000313" key="3">
    <source>
        <dbReference type="Proteomes" id="UP000015241"/>
    </source>
</evidence>
<gene>
    <name evidence="2" type="ORF">FOMPIDRAFT_93613</name>
</gene>
<evidence type="ECO:0000313" key="2">
    <source>
        <dbReference type="EMBL" id="EPS94030.1"/>
    </source>
</evidence>
<organism evidence="2 3">
    <name type="scientific">Fomitopsis schrenkii</name>
    <name type="common">Brown rot fungus</name>
    <dbReference type="NCBI Taxonomy" id="2126942"/>
    <lineage>
        <taxon>Eukaryota</taxon>
        <taxon>Fungi</taxon>
        <taxon>Dikarya</taxon>
        <taxon>Basidiomycota</taxon>
        <taxon>Agaricomycotina</taxon>
        <taxon>Agaricomycetes</taxon>
        <taxon>Polyporales</taxon>
        <taxon>Fomitopsis</taxon>
    </lineage>
</organism>
<dbReference type="EMBL" id="KE504247">
    <property type="protein sequence ID" value="EPS94030.1"/>
    <property type="molecule type" value="Genomic_DNA"/>
</dbReference>
<feature type="compositionally biased region" description="Basic and acidic residues" evidence="1">
    <location>
        <begin position="8"/>
        <end position="40"/>
    </location>
</feature>
<name>S8EWN8_FOMSC</name>
<accession>S8EWN8</accession>
<dbReference type="Proteomes" id="UP000015241">
    <property type="component" value="Unassembled WGS sequence"/>
</dbReference>
<proteinExistence type="predicted"/>
<evidence type="ECO:0000256" key="1">
    <source>
        <dbReference type="SAM" id="MobiDB-lite"/>
    </source>
</evidence>
<dbReference type="InParanoid" id="S8EWN8"/>
<reference evidence="2 3" key="1">
    <citation type="journal article" date="2012" name="Science">
        <title>The Paleozoic origin of enzymatic lignin decomposition reconstructed from 31 fungal genomes.</title>
        <authorList>
            <person name="Floudas D."/>
            <person name="Binder M."/>
            <person name="Riley R."/>
            <person name="Barry K."/>
            <person name="Blanchette R.A."/>
            <person name="Henrissat B."/>
            <person name="Martinez A.T."/>
            <person name="Otillar R."/>
            <person name="Spatafora J.W."/>
            <person name="Yadav J.S."/>
            <person name="Aerts A."/>
            <person name="Benoit I."/>
            <person name="Boyd A."/>
            <person name="Carlson A."/>
            <person name="Copeland A."/>
            <person name="Coutinho P.M."/>
            <person name="de Vries R.P."/>
            <person name="Ferreira P."/>
            <person name="Findley K."/>
            <person name="Foster B."/>
            <person name="Gaskell J."/>
            <person name="Glotzer D."/>
            <person name="Gorecki P."/>
            <person name="Heitman J."/>
            <person name="Hesse C."/>
            <person name="Hori C."/>
            <person name="Igarashi K."/>
            <person name="Jurgens J.A."/>
            <person name="Kallen N."/>
            <person name="Kersten P."/>
            <person name="Kohler A."/>
            <person name="Kuees U."/>
            <person name="Kumar T.K.A."/>
            <person name="Kuo A."/>
            <person name="LaButti K."/>
            <person name="Larrondo L.F."/>
            <person name="Lindquist E."/>
            <person name="Ling A."/>
            <person name="Lombard V."/>
            <person name="Lucas S."/>
            <person name="Lundell T."/>
            <person name="Martin R."/>
            <person name="McLaughlin D.J."/>
            <person name="Morgenstern I."/>
            <person name="Morin E."/>
            <person name="Murat C."/>
            <person name="Nagy L.G."/>
            <person name="Nolan M."/>
            <person name="Ohm R.A."/>
            <person name="Patyshakuliyeva A."/>
            <person name="Rokas A."/>
            <person name="Ruiz-Duenas F.J."/>
            <person name="Sabat G."/>
            <person name="Salamov A."/>
            <person name="Samejima M."/>
            <person name="Schmutz J."/>
            <person name="Slot J.C."/>
            <person name="St John F."/>
            <person name="Stenlid J."/>
            <person name="Sun H."/>
            <person name="Sun S."/>
            <person name="Syed K."/>
            <person name="Tsang A."/>
            <person name="Wiebenga A."/>
            <person name="Young D."/>
            <person name="Pisabarro A."/>
            <person name="Eastwood D.C."/>
            <person name="Martin F."/>
            <person name="Cullen D."/>
            <person name="Grigoriev I.V."/>
            <person name="Hibbett D.S."/>
        </authorList>
    </citation>
    <scope>NUCLEOTIDE SEQUENCE</scope>
    <source>
        <strain evidence="3">FP-58527</strain>
    </source>
</reference>
<protein>
    <submittedName>
        <fullName evidence="2">Uncharacterized protein</fullName>
    </submittedName>
</protein>
<keyword evidence="3" id="KW-1185">Reference proteome</keyword>
<dbReference type="HOGENOM" id="CLU_1266913_0_0_1"/>